<gene>
    <name evidence="3" type="primary">trbC</name>
    <name evidence="3" type="ORF">HT99x_015115</name>
    <name evidence="2" type="ORF">HT99x_02665</name>
</gene>
<feature type="chain" id="PRO_5043129819" evidence="1">
    <location>
        <begin position="22"/>
        <end position="176"/>
    </location>
</feature>
<dbReference type="Pfam" id="PF09673">
    <property type="entry name" value="TrbC_Ftype"/>
    <property type="match status" value="1"/>
</dbReference>
<dbReference type="RefSeq" id="WP_139016642.1">
    <property type="nucleotide sequence ID" value="NZ_LKAJ02000002.1"/>
</dbReference>
<proteinExistence type="predicted"/>
<reference evidence="3" key="3">
    <citation type="submission" date="2021-06" db="EMBL/GenBank/DDBJ databases">
        <title>Genomic Description and Analysis of Intracellular Bacteria, Candidatus Berkiella cookevillensis and Candidatus Berkiella aquae.</title>
        <authorList>
            <person name="Kidane D.T."/>
            <person name="Mehari Y.T."/>
            <person name="Rice F.C."/>
            <person name="Arivett B.A."/>
            <person name="Farone A.L."/>
            <person name="Berk S.G."/>
            <person name="Farone M.B."/>
        </authorList>
    </citation>
    <scope>NUCLEOTIDE SEQUENCE</scope>
    <source>
        <strain evidence="3">HT99</strain>
    </source>
</reference>
<feature type="signal peptide" evidence="1">
    <location>
        <begin position="1"/>
        <end position="21"/>
    </location>
</feature>
<reference evidence="2" key="1">
    <citation type="submission" date="2015-09" db="EMBL/GenBank/DDBJ databases">
        <title>Draft Genome Sequences of Two Novel Amoeba-resistant Intranuclear Bacteria, Candidatus Berkiella cookevillensis and Candidatus Berkiella aquae.</title>
        <authorList>
            <person name="Mehari Y.T."/>
            <person name="Arivett B.A."/>
            <person name="Farone A.L."/>
            <person name="Gunderson J.H."/>
            <person name="Farone M.B."/>
        </authorList>
    </citation>
    <scope>NUCLEOTIDE SEQUENCE [LARGE SCALE GENOMIC DNA]</scope>
    <source>
        <strain evidence="2">HT99</strain>
    </source>
</reference>
<keyword evidence="4" id="KW-1185">Reference proteome</keyword>
<dbReference type="InterPro" id="IPR014113">
    <property type="entry name" value="T4SS_TrbC_subgr"/>
</dbReference>
<accession>A0A0Q9YUI5</accession>
<comment type="caution">
    <text evidence="2">The sequence shown here is derived from an EMBL/GenBank/DDBJ whole genome shotgun (WGS) entry which is preliminary data.</text>
</comment>
<evidence type="ECO:0000313" key="2">
    <source>
        <dbReference type="EMBL" id="KRG20273.1"/>
    </source>
</evidence>
<reference evidence="3" key="2">
    <citation type="journal article" date="2016" name="Genome Announc.">
        <title>Draft Genome Sequences of Two Novel Amoeba-Resistant Intranuclear Bacteria, 'Candidatus Berkiella cookevillensis' and 'Candidatus Berkiella aquae'.</title>
        <authorList>
            <person name="Mehari Y.T."/>
            <person name="Arivett B.A."/>
            <person name="Farone A.L."/>
            <person name="Gunderson J.H."/>
            <person name="Farone M.B."/>
        </authorList>
    </citation>
    <scope>NUCLEOTIDE SEQUENCE</scope>
    <source>
        <strain evidence="3">HT99</strain>
    </source>
</reference>
<organism evidence="2">
    <name type="scientific">Candidatus Berkiella aquae</name>
    <dbReference type="NCBI Taxonomy" id="295108"/>
    <lineage>
        <taxon>Bacteria</taxon>
        <taxon>Pseudomonadati</taxon>
        <taxon>Pseudomonadota</taxon>
        <taxon>Gammaproteobacteria</taxon>
        <taxon>Candidatus Berkiellales</taxon>
        <taxon>Candidatus Berkiellaceae</taxon>
        <taxon>Candidatus Berkiella</taxon>
    </lineage>
</organism>
<evidence type="ECO:0000313" key="4">
    <source>
        <dbReference type="Proteomes" id="UP000051497"/>
    </source>
</evidence>
<keyword evidence="1" id="KW-0732">Signal</keyword>
<dbReference type="Proteomes" id="UP000051497">
    <property type="component" value="Unassembled WGS sequence"/>
</dbReference>
<dbReference type="STRING" id="295108.HT99x_02665"/>
<evidence type="ECO:0000256" key="1">
    <source>
        <dbReference type="SAM" id="SignalP"/>
    </source>
</evidence>
<evidence type="ECO:0000313" key="3">
    <source>
        <dbReference type="EMBL" id="MCS5712769.1"/>
    </source>
</evidence>
<dbReference type="AlphaFoldDB" id="A0A0Q9YUI5"/>
<dbReference type="EMBL" id="LKAJ01000014">
    <property type="protein sequence ID" value="KRG20273.1"/>
    <property type="molecule type" value="Genomic_DNA"/>
</dbReference>
<dbReference type="NCBIfam" id="TIGR02742">
    <property type="entry name" value="TrbC_Ftype"/>
    <property type="match status" value="1"/>
</dbReference>
<protein>
    <submittedName>
        <fullName evidence="2 3">Type-F conjugative transfer system pilin assembly protein</fullName>
    </submittedName>
</protein>
<dbReference type="OrthoDB" id="6139428at2"/>
<name>A0A0Q9YUI5_9GAMM</name>
<sequence length="176" mass="19510">MVNKKMLFLLLFGVQSLGFCANPSQVCTAHSECTNEESVEEVEKKSDLFIFVSLEMPKDSLLQWSEQANKAGGVLVLRGLKNNSLPQTLALTNNLWGAKARNVIIDPNAFERFAIKSVPAVLITNQALQPCTKEACPIPAHDVIYGDVGLGYSLNKIKEQGEMNNLTQNYLKRLNR</sequence>
<dbReference type="EMBL" id="LKAJ02000002">
    <property type="protein sequence ID" value="MCS5712769.1"/>
    <property type="molecule type" value="Genomic_DNA"/>
</dbReference>
<dbReference type="InterPro" id="IPR019106">
    <property type="entry name" value="T4SS_TrbC"/>
</dbReference>